<feature type="region of interest" description="Disordered" evidence="1">
    <location>
        <begin position="1"/>
        <end position="40"/>
    </location>
</feature>
<comment type="caution">
    <text evidence="2">The sequence shown here is derived from an EMBL/GenBank/DDBJ whole genome shotgun (WGS) entry which is preliminary data.</text>
</comment>
<feature type="compositionally biased region" description="Basic and acidic residues" evidence="1">
    <location>
        <begin position="26"/>
        <end position="40"/>
    </location>
</feature>
<dbReference type="Proteomes" id="UP001159405">
    <property type="component" value="Unassembled WGS sequence"/>
</dbReference>
<sequence>MASSSKHSPLFSSEKGSMKGDPFLHGSEKPIFDRTAGKNDTRGGLDINCGNLMENLDDLTGEQLDELLQDALDINKRLKALERKQAVESRGEYLSDKITFGKSSLPKQSPFLPPLGQTQTSLVTPIAVLQGAKVDKEGRRQKASVM</sequence>
<dbReference type="EMBL" id="CALNXK010000010">
    <property type="protein sequence ID" value="CAH3042994.1"/>
    <property type="molecule type" value="Genomic_DNA"/>
</dbReference>
<evidence type="ECO:0000313" key="3">
    <source>
        <dbReference type="Proteomes" id="UP001159405"/>
    </source>
</evidence>
<evidence type="ECO:0000256" key="1">
    <source>
        <dbReference type="SAM" id="MobiDB-lite"/>
    </source>
</evidence>
<proteinExistence type="predicted"/>
<feature type="compositionally biased region" description="Polar residues" evidence="1">
    <location>
        <begin position="1"/>
        <end position="15"/>
    </location>
</feature>
<protein>
    <submittedName>
        <fullName evidence="2">Uncharacterized protein</fullName>
    </submittedName>
</protein>
<accession>A0ABN8N6V3</accession>
<organism evidence="2 3">
    <name type="scientific">Porites lobata</name>
    <dbReference type="NCBI Taxonomy" id="104759"/>
    <lineage>
        <taxon>Eukaryota</taxon>
        <taxon>Metazoa</taxon>
        <taxon>Cnidaria</taxon>
        <taxon>Anthozoa</taxon>
        <taxon>Hexacorallia</taxon>
        <taxon>Scleractinia</taxon>
        <taxon>Fungiina</taxon>
        <taxon>Poritidae</taxon>
        <taxon>Porites</taxon>
    </lineage>
</organism>
<keyword evidence="3" id="KW-1185">Reference proteome</keyword>
<reference evidence="2 3" key="1">
    <citation type="submission" date="2022-05" db="EMBL/GenBank/DDBJ databases">
        <authorList>
            <consortium name="Genoscope - CEA"/>
            <person name="William W."/>
        </authorList>
    </citation>
    <scope>NUCLEOTIDE SEQUENCE [LARGE SCALE GENOMIC DNA]</scope>
</reference>
<evidence type="ECO:0000313" key="2">
    <source>
        <dbReference type="EMBL" id="CAH3042994.1"/>
    </source>
</evidence>
<name>A0ABN8N6V3_9CNID</name>
<gene>
    <name evidence="2" type="ORF">PLOB_00000805</name>
</gene>